<dbReference type="InterPro" id="IPR036038">
    <property type="entry name" value="Aminotransferase-like"/>
</dbReference>
<dbReference type="GO" id="GO:0008483">
    <property type="term" value="F:transaminase activity"/>
    <property type="evidence" value="ECO:0007669"/>
    <property type="project" value="UniProtKB-KW"/>
</dbReference>
<dbReference type="PANTHER" id="PTHR42743:SF4">
    <property type="entry name" value="BRANCHED-CHAIN-AMINO-ACID AMINOTRANSFERASE-RELATED"/>
    <property type="match status" value="1"/>
</dbReference>
<evidence type="ECO:0000313" key="7">
    <source>
        <dbReference type="EMBL" id="NEC87430.1"/>
    </source>
</evidence>
<keyword evidence="3 5" id="KW-0663">Pyridoxal phosphate</keyword>
<dbReference type="PROSITE" id="PS00770">
    <property type="entry name" value="AA_TRANSFER_CLASS_4"/>
    <property type="match status" value="1"/>
</dbReference>
<evidence type="ECO:0000256" key="1">
    <source>
        <dbReference type="ARBA" id="ARBA00001933"/>
    </source>
</evidence>
<sequence>MTTRHPDRTATGPDRRPSSGIELGAWAYDRGELVSATGPRLPLSTQALHYGTGTFEGIRAYRSDRGLLQLFRVREHYERMLRACRILRITDIPTEVEDLIDITVELIRRNDHDGDVYVRPLAHKLSLLPDAPPGVSLSGVSDGLSITTFGFPSYGIAKAARCGLSSWRRPPRDTLPTQHKITGGYVTSALASDEARAAGYDDALLLDGSGHVAEATTANVFAVVADRILTPPGTSDILPGITRDTLITLCRESGTEVLERELSPSDVFTADEVFLSSTGKGVVPVVGLAGRDIGNGAVGEVTRRLAALYDAATRHSDGPHSAWRLPVDLPEARSTPALEHRQPSRSKA</sequence>
<comment type="cofactor">
    <cofactor evidence="1 5">
        <name>pyridoxal 5'-phosphate</name>
        <dbReference type="ChEBI" id="CHEBI:597326"/>
    </cofactor>
</comment>
<dbReference type="FunFam" id="3.20.10.10:FF:000002">
    <property type="entry name" value="D-alanine aminotransferase"/>
    <property type="match status" value="1"/>
</dbReference>
<evidence type="ECO:0000256" key="6">
    <source>
        <dbReference type="SAM" id="MobiDB-lite"/>
    </source>
</evidence>
<dbReference type="CDD" id="cd00449">
    <property type="entry name" value="PLPDE_IV"/>
    <property type="match status" value="1"/>
</dbReference>
<evidence type="ECO:0000256" key="3">
    <source>
        <dbReference type="ARBA" id="ARBA00022898"/>
    </source>
</evidence>
<organism evidence="7">
    <name type="scientific">Streptomyces sp. SID12501</name>
    <dbReference type="NCBI Taxonomy" id="2706042"/>
    <lineage>
        <taxon>Bacteria</taxon>
        <taxon>Bacillati</taxon>
        <taxon>Actinomycetota</taxon>
        <taxon>Actinomycetes</taxon>
        <taxon>Kitasatosporales</taxon>
        <taxon>Streptomycetaceae</taxon>
        <taxon>Streptomyces</taxon>
    </lineage>
</organism>
<protein>
    <submittedName>
        <fullName evidence="7">Branched-chain amino acid aminotransferase</fullName>
    </submittedName>
</protein>
<dbReference type="EMBL" id="JAAGLU010000012">
    <property type="protein sequence ID" value="NEC87430.1"/>
    <property type="molecule type" value="Genomic_DNA"/>
</dbReference>
<accession>A0A6B3BT04</accession>
<feature type="region of interest" description="Disordered" evidence="6">
    <location>
        <begin position="315"/>
        <end position="348"/>
    </location>
</feature>
<dbReference type="SUPFAM" id="SSF56752">
    <property type="entry name" value="D-aminoacid aminotransferase-like PLP-dependent enzymes"/>
    <property type="match status" value="1"/>
</dbReference>
<feature type="region of interest" description="Disordered" evidence="6">
    <location>
        <begin position="1"/>
        <end position="21"/>
    </location>
</feature>
<dbReference type="AlphaFoldDB" id="A0A6B3BT04"/>
<comment type="similarity">
    <text evidence="2 4">Belongs to the class-IV pyridoxal-phosphate-dependent aminotransferase family.</text>
</comment>
<gene>
    <name evidence="7" type="ORF">G3I71_16715</name>
</gene>
<dbReference type="InterPro" id="IPR043132">
    <property type="entry name" value="BCAT-like_C"/>
</dbReference>
<keyword evidence="7" id="KW-0032">Aminotransferase</keyword>
<dbReference type="GO" id="GO:0008652">
    <property type="term" value="P:amino acid biosynthetic process"/>
    <property type="evidence" value="ECO:0007669"/>
    <property type="project" value="UniProtKB-ARBA"/>
</dbReference>
<proteinExistence type="inferred from homology"/>
<keyword evidence="7" id="KW-0808">Transferase</keyword>
<name>A0A6B3BT04_9ACTN</name>
<dbReference type="Gene3D" id="3.30.470.10">
    <property type="match status" value="1"/>
</dbReference>
<reference evidence="7" key="1">
    <citation type="submission" date="2020-01" db="EMBL/GenBank/DDBJ databases">
        <title>Insect and environment-associated Actinomycetes.</title>
        <authorList>
            <person name="Currrie C."/>
            <person name="Chevrette M."/>
            <person name="Carlson C."/>
            <person name="Stubbendieck R."/>
            <person name="Wendt-Pienkowski E."/>
        </authorList>
    </citation>
    <scope>NUCLEOTIDE SEQUENCE</scope>
    <source>
        <strain evidence="7">SID12501</strain>
    </source>
</reference>
<evidence type="ECO:0000256" key="4">
    <source>
        <dbReference type="RuleBase" id="RU004106"/>
    </source>
</evidence>
<dbReference type="PANTHER" id="PTHR42743">
    <property type="entry name" value="AMINO-ACID AMINOTRANSFERASE"/>
    <property type="match status" value="1"/>
</dbReference>
<dbReference type="InterPro" id="IPR018300">
    <property type="entry name" value="Aminotrans_IV_CS"/>
</dbReference>
<dbReference type="GO" id="GO:0046394">
    <property type="term" value="P:carboxylic acid biosynthetic process"/>
    <property type="evidence" value="ECO:0007669"/>
    <property type="project" value="UniProtKB-ARBA"/>
</dbReference>
<dbReference type="InterPro" id="IPR043131">
    <property type="entry name" value="BCAT-like_N"/>
</dbReference>
<evidence type="ECO:0000256" key="2">
    <source>
        <dbReference type="ARBA" id="ARBA00009320"/>
    </source>
</evidence>
<evidence type="ECO:0000256" key="5">
    <source>
        <dbReference type="RuleBase" id="RU004516"/>
    </source>
</evidence>
<dbReference type="InterPro" id="IPR050571">
    <property type="entry name" value="Class-IV_PLP-Dep_Aminotrnsfr"/>
</dbReference>
<dbReference type="RefSeq" id="WP_164315517.1">
    <property type="nucleotide sequence ID" value="NZ_JAAGLU010000012.1"/>
</dbReference>
<dbReference type="Pfam" id="PF01063">
    <property type="entry name" value="Aminotran_4"/>
    <property type="match status" value="1"/>
</dbReference>
<dbReference type="InterPro" id="IPR001544">
    <property type="entry name" value="Aminotrans_IV"/>
</dbReference>
<dbReference type="Gene3D" id="3.20.10.10">
    <property type="entry name" value="D-amino Acid Aminotransferase, subunit A, domain 2"/>
    <property type="match status" value="1"/>
</dbReference>
<comment type="caution">
    <text evidence="7">The sequence shown here is derived from an EMBL/GenBank/DDBJ whole genome shotgun (WGS) entry which is preliminary data.</text>
</comment>
<feature type="compositionally biased region" description="Basic and acidic residues" evidence="6">
    <location>
        <begin position="1"/>
        <end position="17"/>
    </location>
</feature>